<keyword evidence="10" id="KW-1185">Reference proteome</keyword>
<protein>
    <submittedName>
        <fullName evidence="9">Resistance protein</fullName>
    </submittedName>
</protein>
<sequence length="522" mass="56857">MSVPQTPYDTGSSSQTPFSQSSSELSDPAERVLIKATSKLEDQANGDVDPEKIPQYEVANIVDWDGANDPENPMNWSNFRKWLTIGLISISSFNTSLVSTIFAPGVPQVLEEFHTNDSSLASLMVSIYVMGAAVGPIFLTPFTEMSGRLPITHAAHVLFVVAAAIGGGSVNMAMLIVARFFMGIASAVPCTVGGGFIADLIPVEKRGAAVTVWSVGLLLGLVTGPIFGGYMVLTIGWRWTIWLEAVLGGFITIASFIFLRETYPPTLLRRKATRLQKTTGEPHTTKFTQDKSLGRMIWLSISRPIKLLILSPIVLFVSLFCSVAYSYMYILFTTFTSTFEHIYGFNAGQAGLAYLGLGLGFAAGQLTVGYFSDRHVKKLKMRYGKTTPEDRLPPIVLGVFLIPIGLVWYGWSAEYQVHWIVPIIGTFFIGVGIYYVNLVTYVYLVDAFTLYAASAASAESFLRSIFGAVLPLAGPALYNNLGMGWGNTLLAFIAAAFAPTSFLLIKYGGIIRTNPRFQPKLA</sequence>
<feature type="compositionally biased region" description="Polar residues" evidence="6">
    <location>
        <begin position="1"/>
        <end position="11"/>
    </location>
</feature>
<evidence type="ECO:0000259" key="8">
    <source>
        <dbReference type="PROSITE" id="PS50850"/>
    </source>
</evidence>
<dbReference type="SUPFAM" id="SSF103473">
    <property type="entry name" value="MFS general substrate transporter"/>
    <property type="match status" value="1"/>
</dbReference>
<dbReference type="PANTHER" id="PTHR23502:SF68">
    <property type="entry name" value="MULTIDRUG TRANSPORTER, PUTATIVE (AFU_ORTHOLOGUE AFUA_3G01120)-RELATED"/>
    <property type="match status" value="1"/>
</dbReference>
<feature type="transmembrane region" description="Helical" evidence="7">
    <location>
        <begin position="448"/>
        <end position="473"/>
    </location>
</feature>
<reference evidence="10" key="1">
    <citation type="submission" date="2017-02" db="EMBL/GenBank/DDBJ databases">
        <authorList>
            <person name="Tafer H."/>
            <person name="Lopandic K."/>
        </authorList>
    </citation>
    <scope>NUCLEOTIDE SEQUENCE [LARGE SCALE GENOMIC DNA]</scope>
    <source>
        <strain evidence="10">CBS 366.77</strain>
    </source>
</reference>
<dbReference type="STRING" id="2070753.A0A3A3AAK4"/>
<comment type="caution">
    <text evidence="9">The sequence shown here is derived from an EMBL/GenBank/DDBJ whole genome shotgun (WGS) entry which is preliminary data.</text>
</comment>
<evidence type="ECO:0000313" key="9">
    <source>
        <dbReference type="EMBL" id="RJE27015.1"/>
    </source>
</evidence>
<dbReference type="OrthoDB" id="5296287at2759"/>
<dbReference type="Proteomes" id="UP000266188">
    <property type="component" value="Unassembled WGS sequence"/>
</dbReference>
<feature type="domain" description="Major facilitator superfamily (MFS) profile" evidence="8">
    <location>
        <begin position="84"/>
        <end position="514"/>
    </location>
</feature>
<dbReference type="InterPro" id="IPR020846">
    <property type="entry name" value="MFS_dom"/>
</dbReference>
<name>A0A3A3AAK4_9EURO</name>
<feature type="transmembrane region" description="Helical" evidence="7">
    <location>
        <begin position="82"/>
        <end position="103"/>
    </location>
</feature>
<evidence type="ECO:0000256" key="5">
    <source>
        <dbReference type="ARBA" id="ARBA00023136"/>
    </source>
</evidence>
<feature type="transmembrane region" description="Helical" evidence="7">
    <location>
        <begin position="352"/>
        <end position="371"/>
    </location>
</feature>
<evidence type="ECO:0000256" key="1">
    <source>
        <dbReference type="ARBA" id="ARBA00004141"/>
    </source>
</evidence>
<feature type="transmembrane region" description="Helical" evidence="7">
    <location>
        <begin position="180"/>
        <end position="198"/>
    </location>
</feature>
<dbReference type="AlphaFoldDB" id="A0A3A3AAK4"/>
<dbReference type="GO" id="GO:0022857">
    <property type="term" value="F:transmembrane transporter activity"/>
    <property type="evidence" value="ECO:0007669"/>
    <property type="project" value="InterPro"/>
</dbReference>
<feature type="transmembrane region" description="Helical" evidence="7">
    <location>
        <begin position="154"/>
        <end position="174"/>
    </location>
</feature>
<evidence type="ECO:0000256" key="6">
    <source>
        <dbReference type="SAM" id="MobiDB-lite"/>
    </source>
</evidence>
<dbReference type="InterPro" id="IPR011701">
    <property type="entry name" value="MFS"/>
</dbReference>
<dbReference type="PANTHER" id="PTHR23502">
    <property type="entry name" value="MAJOR FACILITATOR SUPERFAMILY"/>
    <property type="match status" value="1"/>
</dbReference>
<dbReference type="GO" id="GO:0016020">
    <property type="term" value="C:membrane"/>
    <property type="evidence" value="ECO:0007669"/>
    <property type="project" value="UniProtKB-SubCell"/>
</dbReference>
<keyword evidence="5 7" id="KW-0472">Membrane</keyword>
<proteinExistence type="inferred from homology"/>
<feature type="transmembrane region" description="Helical" evidence="7">
    <location>
        <begin position="417"/>
        <end position="436"/>
    </location>
</feature>
<evidence type="ECO:0000256" key="3">
    <source>
        <dbReference type="ARBA" id="ARBA00022692"/>
    </source>
</evidence>
<feature type="transmembrane region" description="Helical" evidence="7">
    <location>
        <begin position="239"/>
        <end position="259"/>
    </location>
</feature>
<feature type="transmembrane region" description="Helical" evidence="7">
    <location>
        <begin position="485"/>
        <end position="505"/>
    </location>
</feature>
<accession>A0A3A3AAK4</accession>
<keyword evidence="3 7" id="KW-0812">Transmembrane</keyword>
<dbReference type="FunFam" id="1.20.1250.20:FF:000011">
    <property type="entry name" value="MFS multidrug transporter, putative"/>
    <property type="match status" value="1"/>
</dbReference>
<dbReference type="Gene3D" id="1.20.1250.20">
    <property type="entry name" value="MFS general substrate transporter like domains"/>
    <property type="match status" value="1"/>
</dbReference>
<comment type="similarity">
    <text evidence="2">Belongs to the major facilitator superfamily.</text>
</comment>
<dbReference type="Pfam" id="PF07690">
    <property type="entry name" value="MFS_1"/>
    <property type="match status" value="1"/>
</dbReference>
<feature type="compositionally biased region" description="Low complexity" evidence="6">
    <location>
        <begin position="12"/>
        <end position="26"/>
    </location>
</feature>
<comment type="subcellular location">
    <subcellularLocation>
        <location evidence="1">Membrane</location>
        <topology evidence="1">Multi-pass membrane protein</topology>
    </subcellularLocation>
</comment>
<dbReference type="EMBL" id="MVGC01000010">
    <property type="protein sequence ID" value="RJE27015.1"/>
    <property type="molecule type" value="Genomic_DNA"/>
</dbReference>
<feature type="transmembrane region" description="Helical" evidence="7">
    <location>
        <begin position="307"/>
        <end position="332"/>
    </location>
</feature>
<evidence type="ECO:0000313" key="10">
    <source>
        <dbReference type="Proteomes" id="UP000266188"/>
    </source>
</evidence>
<evidence type="ECO:0000256" key="7">
    <source>
        <dbReference type="SAM" id="Phobius"/>
    </source>
</evidence>
<evidence type="ECO:0000256" key="4">
    <source>
        <dbReference type="ARBA" id="ARBA00022989"/>
    </source>
</evidence>
<feature type="region of interest" description="Disordered" evidence="6">
    <location>
        <begin position="1"/>
        <end position="28"/>
    </location>
</feature>
<organism evidence="9 10">
    <name type="scientific">Aspergillus sclerotialis</name>
    <dbReference type="NCBI Taxonomy" id="2070753"/>
    <lineage>
        <taxon>Eukaryota</taxon>
        <taxon>Fungi</taxon>
        <taxon>Dikarya</taxon>
        <taxon>Ascomycota</taxon>
        <taxon>Pezizomycotina</taxon>
        <taxon>Eurotiomycetes</taxon>
        <taxon>Eurotiomycetidae</taxon>
        <taxon>Eurotiales</taxon>
        <taxon>Aspergillaceae</taxon>
        <taxon>Aspergillus</taxon>
        <taxon>Aspergillus subgen. Polypaecilum</taxon>
    </lineage>
</organism>
<dbReference type="PROSITE" id="PS50850">
    <property type="entry name" value="MFS"/>
    <property type="match status" value="1"/>
</dbReference>
<gene>
    <name evidence="9" type="ORF">PHISCL_00600</name>
</gene>
<evidence type="ECO:0000256" key="2">
    <source>
        <dbReference type="ARBA" id="ARBA00008335"/>
    </source>
</evidence>
<feature type="transmembrane region" description="Helical" evidence="7">
    <location>
        <begin position="123"/>
        <end position="142"/>
    </location>
</feature>
<dbReference type="InterPro" id="IPR036259">
    <property type="entry name" value="MFS_trans_sf"/>
</dbReference>
<keyword evidence="4 7" id="KW-1133">Transmembrane helix</keyword>
<feature type="transmembrane region" description="Helical" evidence="7">
    <location>
        <begin position="392"/>
        <end position="411"/>
    </location>
</feature>
<feature type="transmembrane region" description="Helical" evidence="7">
    <location>
        <begin position="210"/>
        <end position="233"/>
    </location>
</feature>